<dbReference type="EMBL" id="JARBHA010000003">
    <property type="protein sequence ID" value="KAJ9705920.1"/>
    <property type="molecule type" value="Genomic_DNA"/>
</dbReference>
<evidence type="ECO:0000313" key="2">
    <source>
        <dbReference type="EMBL" id="KAJ9705920.1"/>
    </source>
</evidence>
<feature type="compositionally biased region" description="Basic and acidic residues" evidence="1">
    <location>
        <begin position="24"/>
        <end position="59"/>
    </location>
</feature>
<name>A0AA39AF67_VITRO</name>
<accession>A0AA39AF67</accession>
<evidence type="ECO:0000256" key="1">
    <source>
        <dbReference type="SAM" id="MobiDB-lite"/>
    </source>
</evidence>
<evidence type="ECO:0000313" key="3">
    <source>
        <dbReference type="Proteomes" id="UP001168098"/>
    </source>
</evidence>
<comment type="caution">
    <text evidence="2">The sequence shown here is derived from an EMBL/GenBank/DDBJ whole genome shotgun (WGS) entry which is preliminary data.</text>
</comment>
<protein>
    <submittedName>
        <fullName evidence="2">Uncharacterized protein</fullName>
    </submittedName>
</protein>
<reference evidence="2 3" key="1">
    <citation type="journal article" date="2023" name="BMC Biotechnol.">
        <title>Vitis rotundifolia cv Carlos genome sequencing.</title>
        <authorList>
            <person name="Huff M."/>
            <person name="Hulse-Kemp A."/>
            <person name="Scheffler B."/>
            <person name="Youngblood R."/>
            <person name="Simpson S."/>
            <person name="Babiker E."/>
            <person name="Staton M."/>
        </authorList>
    </citation>
    <scope>NUCLEOTIDE SEQUENCE [LARGE SCALE GENOMIC DNA]</scope>
    <source>
        <tissue evidence="2">Leaf</tissue>
    </source>
</reference>
<keyword evidence="3" id="KW-1185">Reference proteome</keyword>
<feature type="region of interest" description="Disordered" evidence="1">
    <location>
        <begin position="18"/>
        <end position="59"/>
    </location>
</feature>
<dbReference type="AlphaFoldDB" id="A0AA39AF67"/>
<gene>
    <name evidence="2" type="ORF">PVL29_003841</name>
</gene>
<dbReference type="Proteomes" id="UP001168098">
    <property type="component" value="Unassembled WGS sequence"/>
</dbReference>
<organism evidence="2 3">
    <name type="scientific">Vitis rotundifolia</name>
    <name type="common">Muscadine grape</name>
    <dbReference type="NCBI Taxonomy" id="103349"/>
    <lineage>
        <taxon>Eukaryota</taxon>
        <taxon>Viridiplantae</taxon>
        <taxon>Streptophyta</taxon>
        <taxon>Embryophyta</taxon>
        <taxon>Tracheophyta</taxon>
        <taxon>Spermatophyta</taxon>
        <taxon>Magnoliopsida</taxon>
        <taxon>eudicotyledons</taxon>
        <taxon>Gunneridae</taxon>
        <taxon>Pentapetalae</taxon>
        <taxon>rosids</taxon>
        <taxon>Vitales</taxon>
        <taxon>Vitaceae</taxon>
        <taxon>Viteae</taxon>
        <taxon>Vitis</taxon>
    </lineage>
</organism>
<sequence length="89" mass="9878">MGRVEEDVTIAMAVVGASDAGSGLREKTETGEEQEFKREQERLKAGSDKNLKELEREPERISTGGRFTLVRGYYKQSKEGILSLGEKAD</sequence>
<proteinExistence type="predicted"/>